<comment type="subcellular location">
    <subcellularLocation>
        <location evidence="1">Nucleus</location>
    </subcellularLocation>
</comment>
<evidence type="ECO:0000256" key="4">
    <source>
        <dbReference type="PROSITE-ProRule" id="PRU00332"/>
    </source>
</evidence>
<evidence type="ECO:0000256" key="5">
    <source>
        <dbReference type="SAM" id="MobiDB-lite"/>
    </source>
</evidence>
<dbReference type="PANTHER" id="PTHR22792">
    <property type="entry name" value="LUPUS LA PROTEIN-RELATED"/>
    <property type="match status" value="1"/>
</dbReference>
<evidence type="ECO:0000259" key="7">
    <source>
        <dbReference type="PROSITE" id="PS50961"/>
    </source>
</evidence>
<dbReference type="InterPro" id="IPR002344">
    <property type="entry name" value="Lupus_La"/>
</dbReference>
<dbReference type="Pfam" id="PF05383">
    <property type="entry name" value="La"/>
    <property type="match status" value="1"/>
</dbReference>
<protein>
    <submittedName>
        <fullName evidence="8">Lupus La-like protein</fullName>
    </submittedName>
</protein>
<dbReference type="GO" id="GO:0010494">
    <property type="term" value="C:cytoplasmic stress granule"/>
    <property type="evidence" value="ECO:0007669"/>
    <property type="project" value="TreeGrafter"/>
</dbReference>
<dbReference type="InterPro" id="IPR045180">
    <property type="entry name" value="La_dom_prot"/>
</dbReference>
<keyword evidence="9" id="KW-1185">Reference proteome</keyword>
<dbReference type="SUPFAM" id="SSF54928">
    <property type="entry name" value="RNA-binding domain, RBD"/>
    <property type="match status" value="1"/>
</dbReference>
<keyword evidence="2 4" id="KW-0694">RNA-binding</keyword>
<dbReference type="Gene3D" id="3.30.70.330">
    <property type="match status" value="2"/>
</dbReference>
<dbReference type="PROSITE" id="PS50961">
    <property type="entry name" value="HTH_LA"/>
    <property type="match status" value="1"/>
</dbReference>
<dbReference type="InterPro" id="IPR006630">
    <property type="entry name" value="La_HTH"/>
</dbReference>
<evidence type="ECO:0000256" key="1">
    <source>
        <dbReference type="ARBA" id="ARBA00004123"/>
    </source>
</evidence>
<sequence>MGTPNTENGVASDISDKEAKIIKQIEYYFSDINLGKDKFMQQEMMKNNGWIPLSVLLTFNRLKAITESEEEIVTALRKSKSGLMLISENERQVKRDVEKIPLPEMTDDYRKQLNMRTVHLKGFPLDAQYDDIHGYCSQFGEVESLEVRRTKDKQFKGCVFAVYKTVEEAEKAVASDEKFKENGLLRENKLRYFERKSEFFAKREQKKKAQKQTSEAIESKFVANAVLKIKNVPKDVGFAKLKDVLGKYGEISYVDIDEETSEKRGAEDASNEVSSKQIKVESE</sequence>
<gene>
    <name evidence="8" type="ORF">B4U80_11024</name>
</gene>
<evidence type="ECO:0000313" key="8">
    <source>
        <dbReference type="EMBL" id="RWS27996.1"/>
    </source>
</evidence>
<dbReference type="InterPro" id="IPR000504">
    <property type="entry name" value="RRM_dom"/>
</dbReference>
<dbReference type="Proteomes" id="UP000288716">
    <property type="component" value="Unassembled WGS sequence"/>
</dbReference>
<dbReference type="PANTHER" id="PTHR22792:SF166">
    <property type="entry name" value="LUPUS LA PROTEIN HOMOLOG"/>
    <property type="match status" value="1"/>
</dbReference>
<dbReference type="STRING" id="299467.A0A443SKD7"/>
<dbReference type="GO" id="GO:0005829">
    <property type="term" value="C:cytosol"/>
    <property type="evidence" value="ECO:0007669"/>
    <property type="project" value="TreeGrafter"/>
</dbReference>
<dbReference type="GO" id="GO:0003729">
    <property type="term" value="F:mRNA binding"/>
    <property type="evidence" value="ECO:0007669"/>
    <property type="project" value="TreeGrafter"/>
</dbReference>
<dbReference type="PROSITE" id="PS50102">
    <property type="entry name" value="RRM"/>
    <property type="match status" value="1"/>
</dbReference>
<comment type="caution">
    <text evidence="8">The sequence shown here is derived from an EMBL/GenBank/DDBJ whole genome shotgun (WGS) entry which is preliminary data.</text>
</comment>
<keyword evidence="3" id="KW-0539">Nucleus</keyword>
<dbReference type="OrthoDB" id="439993at2759"/>
<dbReference type="GO" id="GO:0005634">
    <property type="term" value="C:nucleus"/>
    <property type="evidence" value="ECO:0007669"/>
    <property type="project" value="UniProtKB-SubCell"/>
</dbReference>
<evidence type="ECO:0000256" key="2">
    <source>
        <dbReference type="ARBA" id="ARBA00022884"/>
    </source>
</evidence>
<dbReference type="GO" id="GO:1990904">
    <property type="term" value="C:ribonucleoprotein complex"/>
    <property type="evidence" value="ECO:0007669"/>
    <property type="project" value="InterPro"/>
</dbReference>
<name>A0A443SKD7_9ACAR</name>
<dbReference type="GO" id="GO:0045727">
    <property type="term" value="P:positive regulation of translation"/>
    <property type="evidence" value="ECO:0007669"/>
    <property type="project" value="TreeGrafter"/>
</dbReference>
<dbReference type="CDD" id="cd12291">
    <property type="entry name" value="RRM1_La"/>
    <property type="match status" value="1"/>
</dbReference>
<dbReference type="InterPro" id="IPR012677">
    <property type="entry name" value="Nucleotide-bd_a/b_plait_sf"/>
</dbReference>
<dbReference type="InterPro" id="IPR036390">
    <property type="entry name" value="WH_DNA-bd_sf"/>
</dbReference>
<organism evidence="8 9">
    <name type="scientific">Leptotrombidium deliense</name>
    <dbReference type="NCBI Taxonomy" id="299467"/>
    <lineage>
        <taxon>Eukaryota</taxon>
        <taxon>Metazoa</taxon>
        <taxon>Ecdysozoa</taxon>
        <taxon>Arthropoda</taxon>
        <taxon>Chelicerata</taxon>
        <taxon>Arachnida</taxon>
        <taxon>Acari</taxon>
        <taxon>Acariformes</taxon>
        <taxon>Trombidiformes</taxon>
        <taxon>Prostigmata</taxon>
        <taxon>Anystina</taxon>
        <taxon>Parasitengona</taxon>
        <taxon>Trombiculoidea</taxon>
        <taxon>Trombiculidae</taxon>
        <taxon>Leptotrombidium</taxon>
    </lineage>
</organism>
<dbReference type="InterPro" id="IPR035979">
    <property type="entry name" value="RBD_domain_sf"/>
</dbReference>
<dbReference type="SMART" id="SM00360">
    <property type="entry name" value="RRM"/>
    <property type="match status" value="1"/>
</dbReference>
<evidence type="ECO:0000259" key="6">
    <source>
        <dbReference type="PROSITE" id="PS50102"/>
    </source>
</evidence>
<dbReference type="InterPro" id="IPR036388">
    <property type="entry name" value="WH-like_DNA-bd_sf"/>
</dbReference>
<accession>A0A443SKD7</accession>
<dbReference type="PRINTS" id="PR00302">
    <property type="entry name" value="LUPUSLA"/>
</dbReference>
<evidence type="ECO:0000313" key="9">
    <source>
        <dbReference type="Proteomes" id="UP000288716"/>
    </source>
</evidence>
<feature type="domain" description="RRM" evidence="6">
    <location>
        <begin position="116"/>
        <end position="195"/>
    </location>
</feature>
<dbReference type="EMBL" id="NCKV01001637">
    <property type="protein sequence ID" value="RWS27996.1"/>
    <property type="molecule type" value="Genomic_DNA"/>
</dbReference>
<feature type="domain" description="HTH La-type RNA-binding" evidence="7">
    <location>
        <begin position="11"/>
        <end position="104"/>
    </location>
</feature>
<dbReference type="VEuPathDB" id="VectorBase:LDEU004043"/>
<dbReference type="Pfam" id="PF00076">
    <property type="entry name" value="RRM_1"/>
    <property type="match status" value="1"/>
</dbReference>
<proteinExistence type="predicted"/>
<dbReference type="SMART" id="SM00715">
    <property type="entry name" value="LA"/>
    <property type="match status" value="1"/>
</dbReference>
<dbReference type="AlphaFoldDB" id="A0A443SKD7"/>
<dbReference type="GO" id="GO:0008033">
    <property type="term" value="P:tRNA processing"/>
    <property type="evidence" value="ECO:0007669"/>
    <property type="project" value="TreeGrafter"/>
</dbReference>
<dbReference type="SUPFAM" id="SSF46785">
    <property type="entry name" value="Winged helix' DNA-binding domain"/>
    <property type="match status" value="1"/>
</dbReference>
<dbReference type="Gene3D" id="1.10.10.10">
    <property type="entry name" value="Winged helix-like DNA-binding domain superfamily/Winged helix DNA-binding domain"/>
    <property type="match status" value="1"/>
</dbReference>
<reference evidence="8 9" key="1">
    <citation type="journal article" date="2018" name="Gigascience">
        <title>Genomes of trombidid mites reveal novel predicted allergens and laterally-transferred genes associated with secondary metabolism.</title>
        <authorList>
            <person name="Dong X."/>
            <person name="Chaisiri K."/>
            <person name="Xia D."/>
            <person name="Armstrong S.D."/>
            <person name="Fang Y."/>
            <person name="Donnelly M.J."/>
            <person name="Kadowaki T."/>
            <person name="McGarry J.W."/>
            <person name="Darby A.C."/>
            <person name="Makepeace B.L."/>
        </authorList>
    </citation>
    <scope>NUCLEOTIDE SEQUENCE [LARGE SCALE GENOMIC DNA]</scope>
    <source>
        <strain evidence="8">UoL-UT</strain>
    </source>
</reference>
<feature type="region of interest" description="Disordered" evidence="5">
    <location>
        <begin position="260"/>
        <end position="283"/>
    </location>
</feature>
<evidence type="ECO:0000256" key="3">
    <source>
        <dbReference type="ARBA" id="ARBA00023242"/>
    </source>
</evidence>